<comment type="caution">
    <text evidence="2">The sequence shown here is derived from an EMBL/GenBank/DDBJ whole genome shotgun (WGS) entry which is preliminary data.</text>
</comment>
<protein>
    <submittedName>
        <fullName evidence="2">Uncharacterized protein</fullName>
    </submittedName>
</protein>
<dbReference type="RefSeq" id="WP_131894382.1">
    <property type="nucleotide sequence ID" value="NZ_SMKZ01000013.1"/>
</dbReference>
<keyword evidence="1" id="KW-1133">Transmembrane helix</keyword>
<reference evidence="2 3" key="1">
    <citation type="submission" date="2019-03" db="EMBL/GenBank/DDBJ databases">
        <title>Draft genome sequences of novel Actinobacteria.</title>
        <authorList>
            <person name="Sahin N."/>
            <person name="Ay H."/>
            <person name="Saygin H."/>
        </authorList>
    </citation>
    <scope>NUCLEOTIDE SEQUENCE [LARGE SCALE GENOMIC DNA]</scope>
    <source>
        <strain evidence="2 3">5K138</strain>
    </source>
</reference>
<dbReference type="AlphaFoldDB" id="A0A4R5DFB0"/>
<name>A0A4R5DFB0_9ACTN</name>
<feature type="transmembrane region" description="Helical" evidence="1">
    <location>
        <begin position="190"/>
        <end position="211"/>
    </location>
</feature>
<dbReference type="Proteomes" id="UP000294739">
    <property type="component" value="Unassembled WGS sequence"/>
</dbReference>
<organism evidence="2 3">
    <name type="scientific">Jiangella asiatica</name>
    <dbReference type="NCBI Taxonomy" id="2530372"/>
    <lineage>
        <taxon>Bacteria</taxon>
        <taxon>Bacillati</taxon>
        <taxon>Actinomycetota</taxon>
        <taxon>Actinomycetes</taxon>
        <taxon>Jiangellales</taxon>
        <taxon>Jiangellaceae</taxon>
        <taxon>Jiangella</taxon>
    </lineage>
</organism>
<accession>A0A4R5DFB0</accession>
<keyword evidence="1" id="KW-0812">Transmembrane</keyword>
<dbReference type="OrthoDB" id="5192639at2"/>
<proteinExistence type="predicted"/>
<keyword evidence="3" id="KW-1185">Reference proteome</keyword>
<evidence type="ECO:0000256" key="1">
    <source>
        <dbReference type="SAM" id="Phobius"/>
    </source>
</evidence>
<dbReference type="InParanoid" id="A0A4R5DFB0"/>
<sequence length="218" mass="23116">MSRRLRGLLITLVCALAGVAVAWWAATRGVPAEPEVTERARAAAEGLRDSHVYVDPSADGVFTEAELSRLDAAAAASDPQAFLVVWPDSPEAGYRFSSDVLGQIGRLTSRPGLYIEVSPGADLSSVDVGITGEYFSVYGALDDDGEWTSARETARLLEEIEANDGREYELGVDTSSHYWGGTGGTITAGLLIGVLSGGVAGPLILGGWFAVRRRRTRT</sequence>
<dbReference type="EMBL" id="SMKZ01000013">
    <property type="protein sequence ID" value="TDE10630.1"/>
    <property type="molecule type" value="Genomic_DNA"/>
</dbReference>
<gene>
    <name evidence="2" type="ORF">E1269_11160</name>
</gene>
<evidence type="ECO:0000313" key="2">
    <source>
        <dbReference type="EMBL" id="TDE10630.1"/>
    </source>
</evidence>
<evidence type="ECO:0000313" key="3">
    <source>
        <dbReference type="Proteomes" id="UP000294739"/>
    </source>
</evidence>
<keyword evidence="1" id="KW-0472">Membrane</keyword>